<dbReference type="AlphaFoldDB" id="A0A423XPQ4"/>
<evidence type="ECO:0000313" key="2">
    <source>
        <dbReference type="Proteomes" id="UP000285793"/>
    </source>
</evidence>
<dbReference type="InterPro" id="IPR027417">
    <property type="entry name" value="P-loop_NTPase"/>
</dbReference>
<comment type="caution">
    <text evidence="1">The sequence shown here is derived from an EMBL/GenBank/DDBJ whole genome shotgun (WGS) entry which is preliminary data.</text>
</comment>
<organism evidence="1 2">
    <name type="scientific">Cronobacter malonaticus</name>
    <dbReference type="NCBI Taxonomy" id="413503"/>
    <lineage>
        <taxon>Bacteria</taxon>
        <taxon>Pseudomonadati</taxon>
        <taxon>Pseudomonadota</taxon>
        <taxon>Gammaproteobacteria</taxon>
        <taxon>Enterobacterales</taxon>
        <taxon>Enterobacteriaceae</taxon>
        <taxon>Cronobacter</taxon>
    </lineage>
</organism>
<dbReference type="EMBL" id="PQJL01000207">
    <property type="protein sequence ID" value="ROW50653.1"/>
    <property type="molecule type" value="Genomic_DNA"/>
</dbReference>
<protein>
    <submittedName>
        <fullName evidence="1">Type VI secretion system ATPase TssH</fullName>
    </submittedName>
</protein>
<gene>
    <name evidence="1" type="ORF">C3E80_21985</name>
</gene>
<name>A0A423XPQ4_9ENTR</name>
<feature type="non-terminal residue" evidence="1">
    <location>
        <position position="1"/>
    </location>
</feature>
<proteinExistence type="predicted"/>
<accession>A0A423XPQ4</accession>
<sequence>ALLAIAAPLEKIVLEQFNRDFNYITRNSPEVKESESTVFLSSQNAMPGEASGAIKLQGSGSLAQYATDLTALAREGKIDPVLGRDREISTMIDILLRRRQNN</sequence>
<reference evidence="1 2" key="1">
    <citation type="journal article" date="2018" name="Front. Microbiol.">
        <title>An Investigation of an Acute Gastroenteritis Outbreak: Cronobacter sakazakii, a Potential Cause of Food-Borne Illness.</title>
        <authorList>
            <person name="Yong W."/>
            <person name="Guo B."/>
            <person name="Shi X."/>
            <person name="Cheng T."/>
            <person name="Chen M."/>
            <person name="Jiang X."/>
            <person name="Ye Y."/>
            <person name="Wang J."/>
            <person name="Xie G."/>
            <person name="Ding J."/>
        </authorList>
    </citation>
    <scope>NUCLEOTIDE SEQUENCE [LARGE SCALE GENOMIC DNA]</scope>
    <source>
        <strain evidence="1 2">S1</strain>
    </source>
</reference>
<dbReference type="Gene3D" id="3.40.50.300">
    <property type="entry name" value="P-loop containing nucleotide triphosphate hydrolases"/>
    <property type="match status" value="1"/>
</dbReference>
<feature type="non-terminal residue" evidence="1">
    <location>
        <position position="102"/>
    </location>
</feature>
<evidence type="ECO:0000313" key="1">
    <source>
        <dbReference type="EMBL" id="ROW50653.1"/>
    </source>
</evidence>
<dbReference type="Proteomes" id="UP000285793">
    <property type="component" value="Unassembled WGS sequence"/>
</dbReference>